<feature type="non-terminal residue" evidence="1">
    <location>
        <position position="1"/>
    </location>
</feature>
<proteinExistence type="predicted"/>
<keyword evidence="2" id="KW-1185">Reference proteome</keyword>
<sequence length="48" mass="5894">GHGDRHDSDAAGIWAWRWYATNVFVFMMNTDELHRFLRERKRETVREE</sequence>
<dbReference type="EMBL" id="LXQA010219516">
    <property type="protein sequence ID" value="MCI35030.1"/>
    <property type="molecule type" value="Genomic_DNA"/>
</dbReference>
<dbReference type="AlphaFoldDB" id="A0A392RGW1"/>
<evidence type="ECO:0000313" key="1">
    <source>
        <dbReference type="EMBL" id="MCI35030.1"/>
    </source>
</evidence>
<name>A0A392RGW1_9FABA</name>
<reference evidence="1 2" key="1">
    <citation type="journal article" date="2018" name="Front. Plant Sci.">
        <title>Red Clover (Trifolium pratense) and Zigzag Clover (T. medium) - A Picture of Genomic Similarities and Differences.</title>
        <authorList>
            <person name="Dluhosova J."/>
            <person name="Istvanek J."/>
            <person name="Nedelnik J."/>
            <person name="Repkova J."/>
        </authorList>
    </citation>
    <scope>NUCLEOTIDE SEQUENCE [LARGE SCALE GENOMIC DNA]</scope>
    <source>
        <strain evidence="2">cv. 10/8</strain>
        <tissue evidence="1">Leaf</tissue>
    </source>
</reference>
<accession>A0A392RGW1</accession>
<comment type="caution">
    <text evidence="1">The sequence shown here is derived from an EMBL/GenBank/DDBJ whole genome shotgun (WGS) entry which is preliminary data.</text>
</comment>
<organism evidence="1 2">
    <name type="scientific">Trifolium medium</name>
    <dbReference type="NCBI Taxonomy" id="97028"/>
    <lineage>
        <taxon>Eukaryota</taxon>
        <taxon>Viridiplantae</taxon>
        <taxon>Streptophyta</taxon>
        <taxon>Embryophyta</taxon>
        <taxon>Tracheophyta</taxon>
        <taxon>Spermatophyta</taxon>
        <taxon>Magnoliopsida</taxon>
        <taxon>eudicotyledons</taxon>
        <taxon>Gunneridae</taxon>
        <taxon>Pentapetalae</taxon>
        <taxon>rosids</taxon>
        <taxon>fabids</taxon>
        <taxon>Fabales</taxon>
        <taxon>Fabaceae</taxon>
        <taxon>Papilionoideae</taxon>
        <taxon>50 kb inversion clade</taxon>
        <taxon>NPAAA clade</taxon>
        <taxon>Hologalegina</taxon>
        <taxon>IRL clade</taxon>
        <taxon>Trifolieae</taxon>
        <taxon>Trifolium</taxon>
    </lineage>
</organism>
<dbReference type="Proteomes" id="UP000265520">
    <property type="component" value="Unassembled WGS sequence"/>
</dbReference>
<evidence type="ECO:0000313" key="2">
    <source>
        <dbReference type="Proteomes" id="UP000265520"/>
    </source>
</evidence>
<protein>
    <submittedName>
        <fullName evidence="1">Uncharacterized protein</fullName>
    </submittedName>
</protein>